<dbReference type="AlphaFoldDB" id="A0A1D7QYF1"/>
<dbReference type="CDD" id="cd04182">
    <property type="entry name" value="GT_2_like_f"/>
    <property type="match status" value="1"/>
</dbReference>
<reference evidence="2 3" key="1">
    <citation type="submission" date="2015-08" db="EMBL/GenBank/DDBJ databases">
        <title>The complete genome sequence of Bacillus beveridgei MLTeJB.</title>
        <authorList>
            <person name="Hanson T.E."/>
            <person name="Mesa C."/>
            <person name="Basesman S.M."/>
            <person name="Oremland R.S."/>
        </authorList>
    </citation>
    <scope>NUCLEOTIDE SEQUENCE [LARGE SCALE GENOMIC DNA]</scope>
    <source>
        <strain evidence="2 3">MLTeJB</strain>
    </source>
</reference>
<sequence length="214" mass="23407">MFSNTVHAIILAGGASTRMGAVKQTLEIEGYSMIDHTVMQAAKLPVERIVIVTGAHADAVMDAVTVTDSRIQFVHNPVHETGQATSLKKGLCYAQSRGAHALVMLADQPCISEETYQAVYDEGLSMKASRKPYTVRPIFHGRQGHPVFFGRPYMLNLMCLKLPGDEGGKRLNNQVLSLHTPVNDPLITFDVDTPKAYEKAKELIKAASSETLKN</sequence>
<dbReference type="SUPFAM" id="SSF53448">
    <property type="entry name" value="Nucleotide-diphospho-sugar transferases"/>
    <property type="match status" value="1"/>
</dbReference>
<dbReference type="EMBL" id="CP012502">
    <property type="protein sequence ID" value="AOM84030.1"/>
    <property type="molecule type" value="Genomic_DNA"/>
</dbReference>
<dbReference type="PANTHER" id="PTHR43777:SF1">
    <property type="entry name" value="MOLYBDENUM COFACTOR CYTIDYLYLTRANSFERASE"/>
    <property type="match status" value="1"/>
</dbReference>
<dbReference type="GO" id="GO:0016779">
    <property type="term" value="F:nucleotidyltransferase activity"/>
    <property type="evidence" value="ECO:0007669"/>
    <property type="project" value="UniProtKB-ARBA"/>
</dbReference>
<keyword evidence="3" id="KW-1185">Reference proteome</keyword>
<feature type="domain" description="MobA-like NTP transferase" evidence="1">
    <location>
        <begin position="8"/>
        <end position="172"/>
    </location>
</feature>
<evidence type="ECO:0000313" key="2">
    <source>
        <dbReference type="EMBL" id="AOM84030.1"/>
    </source>
</evidence>
<proteinExistence type="predicted"/>
<dbReference type="Gene3D" id="3.90.550.10">
    <property type="entry name" value="Spore Coat Polysaccharide Biosynthesis Protein SpsA, Chain A"/>
    <property type="match status" value="1"/>
</dbReference>
<dbReference type="STRING" id="632773.BBEV_2692"/>
<name>A0A1D7QYF1_9BACI</name>
<dbReference type="OrthoDB" id="285216at2"/>
<dbReference type="PANTHER" id="PTHR43777">
    <property type="entry name" value="MOLYBDENUM COFACTOR CYTIDYLYLTRANSFERASE"/>
    <property type="match status" value="1"/>
</dbReference>
<dbReference type="Pfam" id="PF12804">
    <property type="entry name" value="NTP_transf_3"/>
    <property type="match status" value="1"/>
</dbReference>
<dbReference type="InterPro" id="IPR029044">
    <property type="entry name" value="Nucleotide-diphossugar_trans"/>
</dbReference>
<dbReference type="KEGG" id="bbev:BBEV_2692"/>
<evidence type="ECO:0000313" key="3">
    <source>
        <dbReference type="Proteomes" id="UP000094463"/>
    </source>
</evidence>
<dbReference type="Proteomes" id="UP000094463">
    <property type="component" value="Chromosome"/>
</dbReference>
<organism evidence="2 3">
    <name type="scientific">Salisediminibacterium beveridgei</name>
    <dbReference type="NCBI Taxonomy" id="632773"/>
    <lineage>
        <taxon>Bacteria</taxon>
        <taxon>Bacillati</taxon>
        <taxon>Bacillota</taxon>
        <taxon>Bacilli</taxon>
        <taxon>Bacillales</taxon>
        <taxon>Bacillaceae</taxon>
        <taxon>Salisediminibacterium</taxon>
    </lineage>
</organism>
<gene>
    <name evidence="2" type="ORF">BBEV_2692</name>
</gene>
<dbReference type="RefSeq" id="WP_069365947.1">
    <property type="nucleotide sequence ID" value="NZ_CP012502.1"/>
</dbReference>
<accession>A0A1D7QYF1</accession>
<protein>
    <submittedName>
        <fullName evidence="2">4-Diphosphocytidyl-2C-Methyl-D-Erythritol Synthase</fullName>
    </submittedName>
</protein>
<evidence type="ECO:0000259" key="1">
    <source>
        <dbReference type="Pfam" id="PF12804"/>
    </source>
</evidence>
<dbReference type="InterPro" id="IPR025877">
    <property type="entry name" value="MobA-like_NTP_Trfase"/>
</dbReference>